<proteinExistence type="inferred from homology"/>
<name>A0A0L7LQI5_OPEBR</name>
<keyword evidence="2" id="KW-0328">Glycosyltransferase</keyword>
<dbReference type="Pfam" id="PF00201">
    <property type="entry name" value="UDPGT"/>
    <property type="match status" value="2"/>
</dbReference>
<comment type="caution">
    <text evidence="4">The sequence shown here is derived from an EMBL/GenBank/DDBJ whole genome shotgun (WGS) entry which is preliminary data.</text>
</comment>
<dbReference type="Gene3D" id="3.40.50.2000">
    <property type="entry name" value="Glycogen Phosphorylase B"/>
    <property type="match status" value="2"/>
</dbReference>
<protein>
    <submittedName>
        <fullName evidence="4">UDP-glycosyltransferase UGT43B1</fullName>
    </submittedName>
</protein>
<evidence type="ECO:0000256" key="2">
    <source>
        <dbReference type="ARBA" id="ARBA00022676"/>
    </source>
</evidence>
<keyword evidence="3 4" id="KW-0808">Transferase</keyword>
<evidence type="ECO:0000313" key="4">
    <source>
        <dbReference type="EMBL" id="KOB77758.1"/>
    </source>
</evidence>
<accession>A0A0L7LQI5</accession>
<dbReference type="SUPFAM" id="SSF53756">
    <property type="entry name" value="UDP-Glycosyltransferase/glycogen phosphorylase"/>
    <property type="match status" value="2"/>
</dbReference>
<dbReference type="PANTHER" id="PTHR48043:SF114">
    <property type="entry name" value="IP04436P-RELATED"/>
    <property type="match status" value="1"/>
</dbReference>
<sequence>RSSHLETTMLLLLTISPSRKCPICSKYLSNGAHCDIDMEENLKSVPASPFVNFYRAYDMAKAFKIMGNDNCNRIMTNDEIRKIITSGDKYDLVIVEQFVTDCGLAVAYKVNAPTVGMTAHVLMPWTYSRLGAPNKPAFVPNHLFATGTKPHLWTKVQSAIINLAMNAYFTYAIQRSDQAIVNKIYPEVPDLESLGHNISLVMLNQYFPLTGSRLYGANVIKVGGMHVTQDNEIIDKELKSFLDMAKNSVVYISIGTVASNFPSDTLEEIMAFVQNSKMNFVWKVDDIKDNVAKNLLSRQWLPQTAILCHPNVVVAFISRSGMLSTTAAMHCGVPIVGVPLFGDQFSNADSAAANGLGVVLDIYTLNRKELASRNHDVTVINYFPFKNMTNIRQISIQDESGAYCDINIEENLKSIPAANHFVNFHRAYNMATRLKSMGNDNCQRIMTKKETREMITAGDKYDLVIVEQFVTDCGLAIAYKLNAPTVGITAHILMPWTYPRLGAPNNRSFVLSHDLATGTKSSLWRKIENAIINLAMNAYFTYAIQRSDQAIVNKIYPEVPDLESLGHNISLVMLNQYFPLTGSRLYGANVIEVGGHPNVVAFISHSGMLSTTEAMHCGIPIVGVPLFGDQFSNADSAAANGLGVVLDIYTLNRKVLEEALQTVLQDSFQQRAKELSVLWRDRPVSAMDTAVFWIEYVARHQGRINLKPATGYLDMTEHLMWDDTVPLEC</sequence>
<dbReference type="Proteomes" id="UP000037510">
    <property type="component" value="Unassembled WGS sequence"/>
</dbReference>
<comment type="similarity">
    <text evidence="1">Belongs to the UDP-glycosyltransferase family.</text>
</comment>
<organism evidence="4 5">
    <name type="scientific">Operophtera brumata</name>
    <name type="common">Winter moth</name>
    <name type="synonym">Phalaena brumata</name>
    <dbReference type="NCBI Taxonomy" id="104452"/>
    <lineage>
        <taxon>Eukaryota</taxon>
        <taxon>Metazoa</taxon>
        <taxon>Ecdysozoa</taxon>
        <taxon>Arthropoda</taxon>
        <taxon>Hexapoda</taxon>
        <taxon>Insecta</taxon>
        <taxon>Pterygota</taxon>
        <taxon>Neoptera</taxon>
        <taxon>Endopterygota</taxon>
        <taxon>Lepidoptera</taxon>
        <taxon>Glossata</taxon>
        <taxon>Ditrysia</taxon>
        <taxon>Geometroidea</taxon>
        <taxon>Geometridae</taxon>
        <taxon>Larentiinae</taxon>
        <taxon>Operophtera</taxon>
    </lineage>
</organism>
<dbReference type="InterPro" id="IPR002213">
    <property type="entry name" value="UDP_glucos_trans"/>
</dbReference>
<feature type="non-terminal residue" evidence="4">
    <location>
        <position position="1"/>
    </location>
</feature>
<keyword evidence="5" id="KW-1185">Reference proteome</keyword>
<dbReference type="EMBL" id="JTDY01000310">
    <property type="protein sequence ID" value="KOB77758.1"/>
    <property type="molecule type" value="Genomic_DNA"/>
</dbReference>
<dbReference type="InterPro" id="IPR050271">
    <property type="entry name" value="UDP-glycosyltransferase"/>
</dbReference>
<gene>
    <name evidence="4" type="ORF">OBRU01_03490</name>
</gene>
<evidence type="ECO:0000313" key="5">
    <source>
        <dbReference type="Proteomes" id="UP000037510"/>
    </source>
</evidence>
<evidence type="ECO:0000256" key="1">
    <source>
        <dbReference type="ARBA" id="ARBA00009995"/>
    </source>
</evidence>
<dbReference type="CDD" id="cd03784">
    <property type="entry name" value="GT1_Gtf-like"/>
    <property type="match status" value="2"/>
</dbReference>
<dbReference type="GO" id="GO:0008194">
    <property type="term" value="F:UDP-glycosyltransferase activity"/>
    <property type="evidence" value="ECO:0007669"/>
    <property type="project" value="InterPro"/>
</dbReference>
<reference evidence="4 5" key="1">
    <citation type="journal article" date="2015" name="Genome Biol. Evol.">
        <title>The genome of winter moth (Operophtera brumata) provides a genomic perspective on sexual dimorphism and phenology.</title>
        <authorList>
            <person name="Derks M.F."/>
            <person name="Smit S."/>
            <person name="Salis L."/>
            <person name="Schijlen E."/>
            <person name="Bossers A."/>
            <person name="Mateman C."/>
            <person name="Pijl A.S."/>
            <person name="de Ridder D."/>
            <person name="Groenen M.A."/>
            <person name="Visser M.E."/>
            <person name="Megens H.J."/>
        </authorList>
    </citation>
    <scope>NUCLEOTIDE SEQUENCE [LARGE SCALE GENOMIC DNA]</scope>
    <source>
        <strain evidence="4">WM2013NL</strain>
        <tissue evidence="4">Head and thorax</tissue>
    </source>
</reference>
<dbReference type="PANTHER" id="PTHR48043">
    <property type="entry name" value="EG:EG0003.4 PROTEIN-RELATED"/>
    <property type="match status" value="1"/>
</dbReference>
<dbReference type="AlphaFoldDB" id="A0A0L7LQI5"/>
<dbReference type="STRING" id="104452.A0A0L7LQI5"/>
<evidence type="ECO:0000256" key="3">
    <source>
        <dbReference type="ARBA" id="ARBA00022679"/>
    </source>
</evidence>